<dbReference type="EMBL" id="LCFA01000010">
    <property type="protein sequence ID" value="KKS82394.1"/>
    <property type="molecule type" value="Genomic_DNA"/>
</dbReference>
<proteinExistence type="predicted"/>
<evidence type="ECO:0000313" key="2">
    <source>
        <dbReference type="EMBL" id="KKS82394.1"/>
    </source>
</evidence>
<dbReference type="Gene3D" id="3.40.1440.10">
    <property type="entry name" value="GIY-YIG endonuclease"/>
    <property type="match status" value="1"/>
</dbReference>
<reference evidence="2 3" key="1">
    <citation type="journal article" date="2015" name="Nature">
        <title>rRNA introns, odd ribosomes, and small enigmatic genomes across a large radiation of phyla.</title>
        <authorList>
            <person name="Brown C.T."/>
            <person name="Hug L.A."/>
            <person name="Thomas B.C."/>
            <person name="Sharon I."/>
            <person name="Castelle C.J."/>
            <person name="Singh A."/>
            <person name="Wilkins M.J."/>
            <person name="Williams K.H."/>
            <person name="Banfield J.F."/>
        </authorList>
    </citation>
    <scope>NUCLEOTIDE SEQUENCE [LARGE SCALE GENOMIC DNA]</scope>
</reference>
<dbReference type="AlphaFoldDB" id="A0A0G1CAD0"/>
<sequence length="98" mass="11506">MNKFNRTQKFTKTNIEKVSESKAIVYKLKNVTGENLYTGIAGRGRGQDRLLEHKELKREIIPGATRFQFAQVKNKDRAEQVEKQIIRKEQPKFNEQNK</sequence>
<dbReference type="SUPFAM" id="SSF82771">
    <property type="entry name" value="GIY-YIG endonuclease"/>
    <property type="match status" value="1"/>
</dbReference>
<organism evidence="2 3">
    <name type="scientific">Candidatus Wolfebacteria bacterium GW2011_GWC1_43_10</name>
    <dbReference type="NCBI Taxonomy" id="1619011"/>
    <lineage>
        <taxon>Bacteria</taxon>
        <taxon>Candidatus Wolfeibacteriota</taxon>
    </lineage>
</organism>
<protein>
    <recommendedName>
        <fullName evidence="1">GIY-YIG domain-containing protein</fullName>
    </recommendedName>
</protein>
<evidence type="ECO:0000259" key="1">
    <source>
        <dbReference type="PROSITE" id="PS50164"/>
    </source>
</evidence>
<comment type="caution">
    <text evidence="2">The sequence shown here is derived from an EMBL/GenBank/DDBJ whole genome shotgun (WGS) entry which is preliminary data.</text>
</comment>
<dbReference type="Proteomes" id="UP000034810">
    <property type="component" value="Unassembled WGS sequence"/>
</dbReference>
<name>A0A0G1CAD0_9BACT</name>
<gene>
    <name evidence="2" type="ORF">UV58_C0010G0014</name>
</gene>
<accession>A0A0G1CAD0</accession>
<dbReference type="InterPro" id="IPR035901">
    <property type="entry name" value="GIY-YIG_endonuc_sf"/>
</dbReference>
<evidence type="ECO:0000313" key="3">
    <source>
        <dbReference type="Proteomes" id="UP000034810"/>
    </source>
</evidence>
<dbReference type="InterPro" id="IPR000305">
    <property type="entry name" value="GIY-YIG_endonuc"/>
</dbReference>
<feature type="domain" description="GIY-YIG" evidence="1">
    <location>
        <begin position="21"/>
        <end position="95"/>
    </location>
</feature>
<dbReference type="PROSITE" id="PS50164">
    <property type="entry name" value="GIY_YIG"/>
    <property type="match status" value="1"/>
</dbReference>